<keyword evidence="2" id="KW-1185">Reference proteome</keyword>
<dbReference type="GeneID" id="15613690"/>
<name>A0A916KQ20_9POXV</name>
<protein>
    <submittedName>
        <fullName evidence="1">Uncharacterized protein</fullName>
    </submittedName>
</protein>
<evidence type="ECO:0000313" key="1">
    <source>
        <dbReference type="EMBL" id="CCU56266.1"/>
    </source>
</evidence>
<dbReference type="KEGG" id="vg:15613690"/>
<proteinExistence type="predicted"/>
<reference evidence="1 2" key="1">
    <citation type="journal article" date="2013" name="J. Virol.">
        <title>New Insights into the Evolution of Entomopoxvirinae from the Complete Genome Sequences of Four Entomopoxviruses Infecting Adoxophyes honmai, Choristoneura biennis, Choristoneura rosaceana, and Mythimna separata.</title>
        <authorList>
            <person name="Theze J."/>
            <person name="Takatsuka J."/>
            <person name="Li Z."/>
            <person name="Gallais J."/>
            <person name="Doucet D."/>
            <person name="Arif B."/>
            <person name="Nakai M."/>
            <person name="Herniou E.A."/>
        </authorList>
    </citation>
    <scope>NUCLEOTIDE SEQUENCE [LARGE SCALE GENOMIC DNA]</scope>
</reference>
<accession>A0A916KQ20</accession>
<dbReference type="Proteomes" id="UP000792671">
    <property type="component" value="Genome"/>
</dbReference>
<evidence type="ECO:0000313" key="2">
    <source>
        <dbReference type="Proteomes" id="UP000792671"/>
    </source>
</evidence>
<sequence length="118" mass="14691">MLIILRNNRPNKKEYIIDYDNNIIYNNWKIYRIINIENNSYDILYIYNKFKKYINELYEKQKMYILNSSKTDIDKIEYLQILKKFPPITYKNNIIIFDNRMDEYDINYILFSFNPLIC</sequence>
<dbReference type="OrthoDB" id="41181at10239"/>
<organism evidence="1 2">
    <name type="scientific">Mythimna separata entomopoxvirus 'L'</name>
    <dbReference type="NCBI Taxonomy" id="1293572"/>
    <lineage>
        <taxon>Viruses</taxon>
        <taxon>Varidnaviria</taxon>
        <taxon>Bamfordvirae</taxon>
        <taxon>Nucleocytoviricota</taxon>
        <taxon>Pokkesviricetes</taxon>
        <taxon>Chitovirales</taxon>
        <taxon>Poxviridae</taxon>
        <taxon>Entomopoxvirinae</taxon>
        <taxon>Betaentomopoxvirus</taxon>
        <taxon>Betaentomopoxvirus mseparata</taxon>
        <taxon>Mythimna separata entomopoxvirus</taxon>
    </lineage>
</organism>
<dbReference type="EMBL" id="HF679134">
    <property type="protein sequence ID" value="CCU56266.1"/>
    <property type="molecule type" value="Genomic_DNA"/>
</dbReference>
<dbReference type="RefSeq" id="YP_008003585.1">
    <property type="nucleotide sequence ID" value="NC_021246.1"/>
</dbReference>
<gene>
    <name evidence="1" type="ORF">MYSEV_068</name>
</gene>